<dbReference type="STRING" id="1461693.ATO10_00795"/>
<sequence>MDQYLGAAPANSTTPCFSIVTYCARFAQHGQAKLSPQSGEESVQSYRNCTKIRRSIALPRMARDTRLHKS</sequence>
<dbReference type="EMBL" id="AQQY01000001">
    <property type="protein sequence ID" value="KCV83254.1"/>
    <property type="molecule type" value="Genomic_DNA"/>
</dbReference>
<evidence type="ECO:0000313" key="1">
    <source>
        <dbReference type="EMBL" id="KCV83254.1"/>
    </source>
</evidence>
<comment type="caution">
    <text evidence="1">The sequence shown here is derived from an EMBL/GenBank/DDBJ whole genome shotgun (WGS) entry which is preliminary data.</text>
</comment>
<organism evidence="1 2">
    <name type="scientific">Actibacterium atlanticum</name>
    <dbReference type="NCBI Taxonomy" id="1461693"/>
    <lineage>
        <taxon>Bacteria</taxon>
        <taxon>Pseudomonadati</taxon>
        <taxon>Pseudomonadota</taxon>
        <taxon>Alphaproteobacteria</taxon>
        <taxon>Rhodobacterales</taxon>
        <taxon>Roseobacteraceae</taxon>
        <taxon>Actibacterium</taxon>
    </lineage>
</organism>
<proteinExistence type="predicted"/>
<name>A0A058ZNU4_9RHOB</name>
<keyword evidence="2" id="KW-1185">Reference proteome</keyword>
<dbReference type="AlphaFoldDB" id="A0A058ZNU4"/>
<protein>
    <submittedName>
        <fullName evidence="1">Uncharacterized protein</fullName>
    </submittedName>
</protein>
<evidence type="ECO:0000313" key="2">
    <source>
        <dbReference type="Proteomes" id="UP000024836"/>
    </source>
</evidence>
<reference evidence="1 2" key="1">
    <citation type="submission" date="2013-04" db="EMBL/GenBank/DDBJ databases">
        <title>Shimia sp. 22II-S11-Z10 Genome Sequencing.</title>
        <authorList>
            <person name="Lai Q."/>
            <person name="Li G."/>
            <person name="Shao Z."/>
        </authorList>
    </citation>
    <scope>NUCLEOTIDE SEQUENCE [LARGE SCALE GENOMIC DNA]</scope>
    <source>
        <strain evidence="2">22II-S11-Z10</strain>
    </source>
</reference>
<gene>
    <name evidence="1" type="ORF">ATO10_00795</name>
</gene>
<dbReference type="Proteomes" id="UP000024836">
    <property type="component" value="Unassembled WGS sequence"/>
</dbReference>
<accession>A0A058ZNU4</accession>